<dbReference type="OrthoDB" id="6251307at2759"/>
<gene>
    <name evidence="5" type="ORF">ILUMI_17829</name>
</gene>
<reference evidence="5" key="1">
    <citation type="submission" date="2019-08" db="EMBL/GenBank/DDBJ databases">
        <title>The genome of the North American firefly Photinus pyralis.</title>
        <authorList>
            <consortium name="Photinus pyralis genome working group"/>
            <person name="Fallon T.R."/>
            <person name="Sander Lower S.E."/>
            <person name="Weng J.-K."/>
        </authorList>
    </citation>
    <scope>NUCLEOTIDE SEQUENCE</scope>
    <source>
        <strain evidence="5">TRF0915ILg1</strain>
        <tissue evidence="5">Whole body</tissue>
    </source>
</reference>
<feature type="transmembrane region" description="Helical" evidence="3">
    <location>
        <begin position="95"/>
        <end position="114"/>
    </location>
</feature>
<evidence type="ECO:0000256" key="2">
    <source>
        <dbReference type="RuleBase" id="RU102079"/>
    </source>
</evidence>
<evidence type="ECO:0000313" key="5">
    <source>
        <dbReference type="EMBL" id="KAF2888344.1"/>
    </source>
</evidence>
<dbReference type="SMART" id="SM00276">
    <property type="entry name" value="GLECT"/>
    <property type="match status" value="1"/>
</dbReference>
<proteinExistence type="predicted"/>
<dbReference type="SUPFAM" id="SSF49899">
    <property type="entry name" value="Concanavalin A-like lectins/glucanases"/>
    <property type="match status" value="1"/>
</dbReference>
<organism evidence="5 6">
    <name type="scientific">Ignelater luminosus</name>
    <name type="common">Cucubano</name>
    <name type="synonym">Pyrophorus luminosus</name>
    <dbReference type="NCBI Taxonomy" id="2038154"/>
    <lineage>
        <taxon>Eukaryota</taxon>
        <taxon>Metazoa</taxon>
        <taxon>Ecdysozoa</taxon>
        <taxon>Arthropoda</taxon>
        <taxon>Hexapoda</taxon>
        <taxon>Insecta</taxon>
        <taxon>Pterygota</taxon>
        <taxon>Neoptera</taxon>
        <taxon>Endopterygota</taxon>
        <taxon>Coleoptera</taxon>
        <taxon>Polyphaga</taxon>
        <taxon>Elateriformia</taxon>
        <taxon>Elateroidea</taxon>
        <taxon>Elateridae</taxon>
        <taxon>Agrypninae</taxon>
        <taxon>Pyrophorini</taxon>
        <taxon>Ignelater</taxon>
    </lineage>
</organism>
<keyword evidence="6" id="KW-1185">Reference proteome</keyword>
<dbReference type="PROSITE" id="PS51304">
    <property type="entry name" value="GALECTIN"/>
    <property type="match status" value="1"/>
</dbReference>
<dbReference type="Proteomes" id="UP000801492">
    <property type="component" value="Unassembled WGS sequence"/>
</dbReference>
<evidence type="ECO:0000256" key="3">
    <source>
        <dbReference type="SAM" id="Phobius"/>
    </source>
</evidence>
<evidence type="ECO:0000313" key="6">
    <source>
        <dbReference type="Proteomes" id="UP000801492"/>
    </source>
</evidence>
<dbReference type="CDD" id="cd00070">
    <property type="entry name" value="GLECT"/>
    <property type="match status" value="1"/>
</dbReference>
<keyword evidence="3" id="KW-0812">Transmembrane</keyword>
<feature type="domain" description="Galectin" evidence="4">
    <location>
        <begin position="12"/>
        <end position="131"/>
    </location>
</feature>
<dbReference type="PANTHER" id="PTHR11346">
    <property type="entry name" value="GALECTIN"/>
    <property type="match status" value="1"/>
</dbReference>
<dbReference type="Pfam" id="PF00337">
    <property type="entry name" value="Gal-bind_lectin"/>
    <property type="match status" value="1"/>
</dbReference>
<dbReference type="PANTHER" id="PTHR11346:SF176">
    <property type="entry name" value="32 KDA BETA-GALACTOSIDE-BINDING LECTIN LEC-3"/>
    <property type="match status" value="1"/>
</dbReference>
<evidence type="ECO:0000256" key="1">
    <source>
        <dbReference type="ARBA" id="ARBA00022734"/>
    </source>
</evidence>
<keyword evidence="1 2" id="KW-0430">Lectin</keyword>
<dbReference type="GO" id="GO:0030246">
    <property type="term" value="F:carbohydrate binding"/>
    <property type="evidence" value="ECO:0007669"/>
    <property type="project" value="UniProtKB-UniRule"/>
</dbReference>
<dbReference type="Gene3D" id="2.60.120.200">
    <property type="match status" value="1"/>
</dbReference>
<accession>A0A8K0G6Y7</accession>
<keyword evidence="3" id="KW-1133">Transmembrane helix</keyword>
<dbReference type="InterPro" id="IPR001079">
    <property type="entry name" value="Galectin_CRD"/>
</dbReference>
<dbReference type="EMBL" id="VTPC01078126">
    <property type="protein sequence ID" value="KAF2888344.1"/>
    <property type="molecule type" value="Genomic_DNA"/>
</dbReference>
<dbReference type="InterPro" id="IPR013320">
    <property type="entry name" value="ConA-like_dom_sf"/>
</dbReference>
<evidence type="ECO:0000259" key="4">
    <source>
        <dbReference type="PROSITE" id="PS51304"/>
    </source>
</evidence>
<name>A0A8K0G6Y7_IGNLU</name>
<protein>
    <recommendedName>
        <fullName evidence="2">Galectin</fullName>
    </recommendedName>
</protein>
<dbReference type="InterPro" id="IPR044156">
    <property type="entry name" value="Galectin-like"/>
</dbReference>
<keyword evidence="3" id="KW-0472">Membrane</keyword>
<dbReference type="AlphaFoldDB" id="A0A8K0G6Y7"/>
<dbReference type="SMART" id="SM00908">
    <property type="entry name" value="Gal-bind_lectin"/>
    <property type="match status" value="1"/>
</dbReference>
<sequence length="131" mass="14354">MNNSIIDPGIPYIGPIRTKLIPGSTITIEGTVPSAAYEFNINLQCGSQTTPQDDIAIQITVKLLDGYIALNSLENGVWGVEQRMLSLPIKRAEKFHVVLLCGLSRFTVCISYLITSAGLPQAHFFSLFKNN</sequence>
<comment type="caution">
    <text evidence="5">The sequence shown here is derived from an EMBL/GenBank/DDBJ whole genome shotgun (WGS) entry which is preliminary data.</text>
</comment>